<sequence>MTTPCIVTMDLQRYLVEQERLDNVLDALDSITKEVTKDLLHYNEVRIGSQRWTFDDVLSVAFETEEFCDICKALAQSTTEPERFLAQRTSYQYMIEAAAEALASTLAERIFHLRKHGGFYDYR</sequence>
<dbReference type="AlphaFoldDB" id="A0AAV2VUP3"/>
<dbReference type="EMBL" id="CAOF01000148">
    <property type="protein sequence ID" value="CCO48458.1"/>
    <property type="molecule type" value="Genomic_DNA"/>
</dbReference>
<accession>A0AAV2VUP3</accession>
<dbReference type="RefSeq" id="WP_022612939.1">
    <property type="nucleotide sequence ID" value="NZ_LK391965.1"/>
</dbReference>
<reference evidence="1 2" key="1">
    <citation type="journal article" date="2013" name="ISME J.">
        <title>Comparative genomics of pathogenic lineages of Vibrio nigripulchritudo identifies virulence-associated traits.</title>
        <authorList>
            <person name="Goudenege D."/>
            <person name="Labreuche Y."/>
            <person name="Krin E."/>
            <person name="Ansquer D."/>
            <person name="Mangenot S."/>
            <person name="Calteau A."/>
            <person name="Medigue C."/>
            <person name="Mazel D."/>
            <person name="Polz M.F."/>
            <person name="Le Roux F."/>
        </authorList>
    </citation>
    <scope>NUCLEOTIDE SEQUENCE [LARGE SCALE GENOMIC DNA]</scope>
    <source>
        <strain evidence="1 2">SOn1</strain>
    </source>
</reference>
<organism evidence="1 2">
    <name type="scientific">Vibrio nigripulchritudo SOn1</name>
    <dbReference type="NCBI Taxonomy" id="1238450"/>
    <lineage>
        <taxon>Bacteria</taxon>
        <taxon>Pseudomonadati</taxon>
        <taxon>Pseudomonadota</taxon>
        <taxon>Gammaproteobacteria</taxon>
        <taxon>Vibrionales</taxon>
        <taxon>Vibrionaceae</taxon>
        <taxon>Vibrio</taxon>
    </lineage>
</organism>
<gene>
    <name evidence="1" type="ORF">VIBNISOn1_550010</name>
</gene>
<dbReference type="Proteomes" id="UP000018211">
    <property type="component" value="Unassembled WGS sequence"/>
</dbReference>
<evidence type="ECO:0000313" key="2">
    <source>
        <dbReference type="Proteomes" id="UP000018211"/>
    </source>
</evidence>
<protein>
    <submittedName>
        <fullName evidence="1">Uncharacterized protein</fullName>
    </submittedName>
</protein>
<name>A0AAV2VUP3_9VIBR</name>
<comment type="caution">
    <text evidence="1">The sequence shown here is derived from an EMBL/GenBank/DDBJ whole genome shotgun (WGS) entry which is preliminary data.</text>
</comment>
<evidence type="ECO:0000313" key="1">
    <source>
        <dbReference type="EMBL" id="CCO48458.1"/>
    </source>
</evidence>
<proteinExistence type="predicted"/>